<keyword evidence="2" id="KW-1003">Cell membrane</keyword>
<keyword evidence="5 9" id="KW-0297">G-protein coupled receptor</keyword>
<dbReference type="SUPFAM" id="SSF81321">
    <property type="entry name" value="Family A G protein-coupled receptor-like"/>
    <property type="match status" value="1"/>
</dbReference>
<evidence type="ECO:0000256" key="6">
    <source>
        <dbReference type="ARBA" id="ARBA00023136"/>
    </source>
</evidence>
<keyword evidence="7 9" id="KW-0675">Receptor</keyword>
<dbReference type="PROSITE" id="PS00237">
    <property type="entry name" value="G_PROTEIN_RECEP_F1_1"/>
    <property type="match status" value="1"/>
</dbReference>
<proteinExistence type="inferred from homology"/>
<comment type="caution">
    <text evidence="12">The sequence shown here is derived from an EMBL/GenBank/DDBJ whole genome shotgun (WGS) entry which is preliminary data.</text>
</comment>
<feature type="transmembrane region" description="Helical" evidence="10">
    <location>
        <begin position="350"/>
        <end position="372"/>
    </location>
</feature>
<evidence type="ECO:0000259" key="11">
    <source>
        <dbReference type="PROSITE" id="PS50262"/>
    </source>
</evidence>
<dbReference type="Gene3D" id="1.20.1070.10">
    <property type="entry name" value="Rhodopsin 7-helix transmembrane proteins"/>
    <property type="match status" value="1"/>
</dbReference>
<accession>A0AA88YG38</accession>
<organism evidence="12 13">
    <name type="scientific">Pinctada imbricata</name>
    <name type="common">Atlantic pearl-oyster</name>
    <name type="synonym">Pinctada martensii</name>
    <dbReference type="NCBI Taxonomy" id="66713"/>
    <lineage>
        <taxon>Eukaryota</taxon>
        <taxon>Metazoa</taxon>
        <taxon>Spiralia</taxon>
        <taxon>Lophotrochozoa</taxon>
        <taxon>Mollusca</taxon>
        <taxon>Bivalvia</taxon>
        <taxon>Autobranchia</taxon>
        <taxon>Pteriomorphia</taxon>
        <taxon>Pterioida</taxon>
        <taxon>Pterioidea</taxon>
        <taxon>Pteriidae</taxon>
        <taxon>Pinctada</taxon>
    </lineage>
</organism>
<feature type="transmembrane region" description="Helical" evidence="10">
    <location>
        <begin position="136"/>
        <end position="158"/>
    </location>
</feature>
<keyword evidence="8 9" id="KW-0807">Transducer</keyword>
<keyword evidence="4 10" id="KW-1133">Transmembrane helix</keyword>
<evidence type="ECO:0000256" key="5">
    <source>
        <dbReference type="ARBA" id="ARBA00023040"/>
    </source>
</evidence>
<comment type="similarity">
    <text evidence="9">Belongs to the G-protein coupled receptor 1 family.</text>
</comment>
<dbReference type="AlphaFoldDB" id="A0AA88YG38"/>
<dbReference type="CDD" id="cd00637">
    <property type="entry name" value="7tm_classA_rhodopsin-like"/>
    <property type="match status" value="1"/>
</dbReference>
<evidence type="ECO:0000256" key="10">
    <source>
        <dbReference type="SAM" id="Phobius"/>
    </source>
</evidence>
<reference evidence="12" key="1">
    <citation type="submission" date="2019-08" db="EMBL/GenBank/DDBJ databases">
        <title>The improved chromosome-level genome for the pearl oyster Pinctada fucata martensii using PacBio sequencing and Hi-C.</title>
        <authorList>
            <person name="Zheng Z."/>
        </authorList>
    </citation>
    <scope>NUCLEOTIDE SEQUENCE</scope>
    <source>
        <strain evidence="12">ZZ-2019</strain>
        <tissue evidence="12">Adductor muscle</tissue>
    </source>
</reference>
<evidence type="ECO:0000256" key="3">
    <source>
        <dbReference type="ARBA" id="ARBA00022692"/>
    </source>
</evidence>
<keyword evidence="6 10" id="KW-0472">Membrane</keyword>
<dbReference type="PANTHER" id="PTHR24248">
    <property type="entry name" value="ADRENERGIC RECEPTOR-RELATED G-PROTEIN COUPLED RECEPTOR"/>
    <property type="match status" value="1"/>
</dbReference>
<dbReference type="Proteomes" id="UP001186944">
    <property type="component" value="Unassembled WGS sequence"/>
</dbReference>
<feature type="transmembrane region" description="Helical" evidence="10">
    <location>
        <begin position="56"/>
        <end position="81"/>
    </location>
</feature>
<feature type="transmembrane region" description="Helical" evidence="10">
    <location>
        <begin position="20"/>
        <end position="44"/>
    </location>
</feature>
<evidence type="ECO:0000313" key="13">
    <source>
        <dbReference type="Proteomes" id="UP001186944"/>
    </source>
</evidence>
<protein>
    <recommendedName>
        <fullName evidence="11">G-protein coupled receptors family 1 profile domain-containing protein</fullName>
    </recommendedName>
</protein>
<dbReference type="GO" id="GO:0005886">
    <property type="term" value="C:plasma membrane"/>
    <property type="evidence" value="ECO:0007669"/>
    <property type="project" value="UniProtKB-SubCell"/>
</dbReference>
<keyword evidence="13" id="KW-1185">Reference proteome</keyword>
<evidence type="ECO:0000256" key="1">
    <source>
        <dbReference type="ARBA" id="ARBA00004651"/>
    </source>
</evidence>
<evidence type="ECO:0000256" key="8">
    <source>
        <dbReference type="ARBA" id="ARBA00023224"/>
    </source>
</evidence>
<dbReference type="EMBL" id="VSWD01000005">
    <property type="protein sequence ID" value="KAK3104023.1"/>
    <property type="molecule type" value="Genomic_DNA"/>
</dbReference>
<feature type="transmembrane region" description="Helical" evidence="10">
    <location>
        <begin position="93"/>
        <end position="115"/>
    </location>
</feature>
<feature type="transmembrane region" description="Helical" evidence="10">
    <location>
        <begin position="314"/>
        <end position="338"/>
    </location>
</feature>
<dbReference type="InterPro" id="IPR000276">
    <property type="entry name" value="GPCR_Rhodpsn"/>
</dbReference>
<dbReference type="GO" id="GO:0004930">
    <property type="term" value="F:G protein-coupled receptor activity"/>
    <property type="evidence" value="ECO:0007669"/>
    <property type="project" value="UniProtKB-KW"/>
</dbReference>
<evidence type="ECO:0000256" key="9">
    <source>
        <dbReference type="RuleBase" id="RU000688"/>
    </source>
</evidence>
<dbReference type="Pfam" id="PF00001">
    <property type="entry name" value="7tm_1"/>
    <property type="match status" value="1"/>
</dbReference>
<keyword evidence="3 9" id="KW-0812">Transmembrane</keyword>
<gene>
    <name evidence="12" type="ORF">FSP39_023728</name>
</gene>
<feature type="domain" description="G-protein coupled receptors family 1 profile" evidence="11">
    <location>
        <begin position="36"/>
        <end position="369"/>
    </location>
</feature>
<sequence>MSDNDSISEESIETDSTEMYIEVTILLILCIGAILGNSCMWFIICRSRDLRTVTNAFILGLTTADLLVSLLNMPVTIATIVNGSWPLSDTLCVFFGYVNMLTLVSSVLSLCNISINRYVMVCRPIYYKRIYTRRKAALMMTLCVSLSACLSFPPLVGWAEYGFISVQSFCFCKWEQSLSYAFFMIGCCFGGPFTVMSICNFKIFRTVRASKRRVQAANELTTTQISTVVSDGYSVSSDKPTIGKRASVIQRMSNIQREELSHIEEVTIEVSSQSIPKDKSSQTKNGKSKQLETMKQKSSKKLQCGKTRAEEVRLAVALGIVVLVFVICWFPYCISMMLSIFAPNVIPRGFHMTTLLVGYANSGINPIIYGVMNKKFGDGFKRIFCCLCQKIRRESTST</sequence>
<name>A0AA88YG38_PINIB</name>
<evidence type="ECO:0000256" key="4">
    <source>
        <dbReference type="ARBA" id="ARBA00022989"/>
    </source>
</evidence>
<dbReference type="PRINTS" id="PR00237">
    <property type="entry name" value="GPCRRHODOPSN"/>
</dbReference>
<evidence type="ECO:0000313" key="12">
    <source>
        <dbReference type="EMBL" id="KAK3104023.1"/>
    </source>
</evidence>
<comment type="subcellular location">
    <subcellularLocation>
        <location evidence="1">Cell membrane</location>
        <topology evidence="1">Multi-pass membrane protein</topology>
    </subcellularLocation>
</comment>
<feature type="transmembrane region" description="Helical" evidence="10">
    <location>
        <begin position="178"/>
        <end position="203"/>
    </location>
</feature>
<dbReference type="InterPro" id="IPR017452">
    <property type="entry name" value="GPCR_Rhodpsn_7TM"/>
</dbReference>
<dbReference type="PROSITE" id="PS50262">
    <property type="entry name" value="G_PROTEIN_RECEP_F1_2"/>
    <property type="match status" value="1"/>
</dbReference>
<evidence type="ECO:0000256" key="2">
    <source>
        <dbReference type="ARBA" id="ARBA00022475"/>
    </source>
</evidence>
<dbReference type="PANTHER" id="PTHR24248:SF144">
    <property type="entry name" value="G-PROTEIN COUPLED RECEPTORS FAMILY 1 PROFILE DOMAIN-CONTAINING PROTEIN"/>
    <property type="match status" value="1"/>
</dbReference>
<evidence type="ECO:0000256" key="7">
    <source>
        <dbReference type="ARBA" id="ARBA00023170"/>
    </source>
</evidence>